<protein>
    <submittedName>
        <fullName evidence="1">Uncharacterized protein</fullName>
    </submittedName>
</protein>
<dbReference type="Proteomes" id="UP001497535">
    <property type="component" value="Unassembled WGS sequence"/>
</dbReference>
<comment type="caution">
    <text evidence="1">The sequence shown here is derived from an EMBL/GenBank/DDBJ whole genome shotgun (WGS) entry which is preliminary data.</text>
</comment>
<evidence type="ECO:0000313" key="1">
    <source>
        <dbReference type="EMBL" id="CAK5054200.1"/>
    </source>
</evidence>
<gene>
    <name evidence="1" type="ORF">MENTE1834_LOCUS14342</name>
</gene>
<accession>A0ACB0YMX7</accession>
<name>A0ACB0YMX7_MELEN</name>
<organism evidence="1 2">
    <name type="scientific">Meloidogyne enterolobii</name>
    <name type="common">Root-knot nematode worm</name>
    <name type="synonym">Meloidogyne mayaguensis</name>
    <dbReference type="NCBI Taxonomy" id="390850"/>
    <lineage>
        <taxon>Eukaryota</taxon>
        <taxon>Metazoa</taxon>
        <taxon>Ecdysozoa</taxon>
        <taxon>Nematoda</taxon>
        <taxon>Chromadorea</taxon>
        <taxon>Rhabditida</taxon>
        <taxon>Tylenchina</taxon>
        <taxon>Tylenchomorpha</taxon>
        <taxon>Tylenchoidea</taxon>
        <taxon>Meloidogynidae</taxon>
        <taxon>Meloidogyninae</taxon>
        <taxon>Meloidogyne</taxon>
    </lineage>
</organism>
<keyword evidence="2" id="KW-1185">Reference proteome</keyword>
<proteinExistence type="predicted"/>
<reference evidence="1" key="1">
    <citation type="submission" date="2023-11" db="EMBL/GenBank/DDBJ databases">
        <authorList>
            <person name="Poullet M."/>
        </authorList>
    </citation>
    <scope>NUCLEOTIDE SEQUENCE</scope>
    <source>
        <strain evidence="1">E1834</strain>
    </source>
</reference>
<sequence>MSGFLYVKQLGLYARFGVFLLSFSCNFTTPTLSLQFFLSQKTQNGQNNKTPTLRSGKSSNVRLFKLSTSD</sequence>
<evidence type="ECO:0000313" key="2">
    <source>
        <dbReference type="Proteomes" id="UP001497535"/>
    </source>
</evidence>
<dbReference type="EMBL" id="CAVMJV010000015">
    <property type="protein sequence ID" value="CAK5054200.1"/>
    <property type="molecule type" value="Genomic_DNA"/>
</dbReference>